<evidence type="ECO:0000313" key="1">
    <source>
        <dbReference type="EMBL" id="MPR31853.1"/>
    </source>
</evidence>
<evidence type="ECO:0008006" key="3">
    <source>
        <dbReference type="Google" id="ProtNLM"/>
    </source>
</evidence>
<proteinExistence type="predicted"/>
<gene>
    <name evidence="1" type="ORF">GBK04_00435</name>
</gene>
<sequence>MKLSSPSILVLVITMLGACTDHDIPNALDRWRVKSLTRILPENGGTANISTFGYDAQNRLFSVVSWQTPDSTAAVIGRTSYEYDDQNRLSMVRRSVDPFGSEEYKFAYNANGQLATLDYDAGFPDTYHMTFIYSGERLASSLRKFDFFSSLRFRSVLNYTFSGRNLSKVSSSQTIEKVIPFVSTDSATFTYDDKTNPFYGVHLVPAPVLPARPTFAQFSYTPITVVTTICLP</sequence>
<name>A0A7C9FWW4_9BACT</name>
<comment type="caution">
    <text evidence="1">The sequence shown here is derived from an EMBL/GenBank/DDBJ whole genome shotgun (WGS) entry which is preliminary data.</text>
</comment>
<organism evidence="1 2">
    <name type="scientific">Salmonirosea aquatica</name>
    <dbReference type="NCBI Taxonomy" id="2654236"/>
    <lineage>
        <taxon>Bacteria</taxon>
        <taxon>Pseudomonadati</taxon>
        <taxon>Bacteroidota</taxon>
        <taxon>Cytophagia</taxon>
        <taxon>Cytophagales</taxon>
        <taxon>Spirosomataceae</taxon>
        <taxon>Salmonirosea</taxon>
    </lineage>
</organism>
<evidence type="ECO:0000313" key="2">
    <source>
        <dbReference type="Proteomes" id="UP000479293"/>
    </source>
</evidence>
<dbReference type="Gene3D" id="2.180.10.10">
    <property type="entry name" value="RHS repeat-associated core"/>
    <property type="match status" value="1"/>
</dbReference>
<keyword evidence="2" id="KW-1185">Reference proteome</keyword>
<dbReference type="PROSITE" id="PS51257">
    <property type="entry name" value="PROKAR_LIPOPROTEIN"/>
    <property type="match status" value="1"/>
</dbReference>
<reference evidence="1 2" key="1">
    <citation type="submission" date="2019-10" db="EMBL/GenBank/DDBJ databases">
        <title>Draft Genome Sequence of Cytophagaceae sp. SJW1-29.</title>
        <authorList>
            <person name="Choi A."/>
        </authorList>
    </citation>
    <scope>NUCLEOTIDE SEQUENCE [LARGE SCALE GENOMIC DNA]</scope>
    <source>
        <strain evidence="1 2">SJW1-29</strain>
    </source>
</reference>
<protein>
    <recommendedName>
        <fullName evidence="3">DUF4595 domain-containing protein</fullName>
    </recommendedName>
</protein>
<dbReference type="Proteomes" id="UP000479293">
    <property type="component" value="Unassembled WGS sequence"/>
</dbReference>
<dbReference type="EMBL" id="WHLY01000001">
    <property type="protein sequence ID" value="MPR31853.1"/>
    <property type="molecule type" value="Genomic_DNA"/>
</dbReference>
<dbReference type="RefSeq" id="WP_152755885.1">
    <property type="nucleotide sequence ID" value="NZ_WHLY01000001.1"/>
</dbReference>
<accession>A0A7C9FWW4</accession>
<dbReference type="AlphaFoldDB" id="A0A7C9FWW4"/>